<evidence type="ECO:0000256" key="1">
    <source>
        <dbReference type="SAM" id="SignalP"/>
    </source>
</evidence>
<dbReference type="SUPFAM" id="SSF56935">
    <property type="entry name" value="Porins"/>
    <property type="match status" value="1"/>
</dbReference>
<name>A0AA37SCJ9_9GAMM</name>
<accession>A0AA37SCJ9</accession>
<sequence>MRLRSQALAVAISALGIAQPIHAIELDFNGFISVGGGIADNDELNLDVDYDEDVSFNEDSILGIQTTAPINDKISFTAQLVARGKEDYDVSAEWAFLKFEANDEFYARAGRLRAPFFAYSESIEVGYSYHWIRPPSEVYRLPFSSIDGVDANYTTWLTDDWQFTSQVYFGTFSDDVDIFGLESDLDLRNGTGLVLSANYDWLTLRGSVHYAEITVTNSDFDTLDAALRGAGFDNVADDIAVDENGVMFYEAAVLADYNDYLFIAEWTMLDFDRSALPDDTGWMISVAKRIGDFTPHLTFAKEDDDGETGFSDPIPAGAALKAKVDDLETEALQESWIAGVRWDFMPSTALKFEVQYTDRKEPEDDDTMIYSVVLDAVF</sequence>
<evidence type="ECO:0000313" key="2">
    <source>
        <dbReference type="EMBL" id="GLQ32423.1"/>
    </source>
</evidence>
<dbReference type="AlphaFoldDB" id="A0AA37SCJ9"/>
<comment type="caution">
    <text evidence="2">The sequence shown here is derived from an EMBL/GenBank/DDBJ whole genome shotgun (WGS) entry which is preliminary data.</text>
</comment>
<keyword evidence="1" id="KW-0732">Signal</keyword>
<dbReference type="EMBL" id="BSNM01000015">
    <property type="protein sequence ID" value="GLQ32423.1"/>
    <property type="molecule type" value="Genomic_DNA"/>
</dbReference>
<evidence type="ECO:0008006" key="4">
    <source>
        <dbReference type="Google" id="ProtNLM"/>
    </source>
</evidence>
<reference evidence="2" key="2">
    <citation type="submission" date="2023-01" db="EMBL/GenBank/DDBJ databases">
        <title>Draft genome sequence of Litoribrevibacter albus strain NBRC 110071.</title>
        <authorList>
            <person name="Sun Q."/>
            <person name="Mori K."/>
        </authorList>
    </citation>
    <scope>NUCLEOTIDE SEQUENCE</scope>
    <source>
        <strain evidence="2">NBRC 110071</strain>
    </source>
</reference>
<dbReference type="Proteomes" id="UP001161389">
    <property type="component" value="Unassembled WGS sequence"/>
</dbReference>
<reference evidence="2" key="1">
    <citation type="journal article" date="2014" name="Int. J. Syst. Evol. Microbiol.">
        <title>Complete genome sequence of Corynebacterium casei LMG S-19264T (=DSM 44701T), isolated from a smear-ripened cheese.</title>
        <authorList>
            <consortium name="US DOE Joint Genome Institute (JGI-PGF)"/>
            <person name="Walter F."/>
            <person name="Albersmeier A."/>
            <person name="Kalinowski J."/>
            <person name="Ruckert C."/>
        </authorList>
    </citation>
    <scope>NUCLEOTIDE SEQUENCE</scope>
    <source>
        <strain evidence="2">NBRC 110071</strain>
    </source>
</reference>
<dbReference type="RefSeq" id="WP_284382393.1">
    <property type="nucleotide sequence ID" value="NZ_BSNM01000015.1"/>
</dbReference>
<protein>
    <recommendedName>
        <fullName evidence="4">Porin</fullName>
    </recommendedName>
</protein>
<evidence type="ECO:0000313" key="3">
    <source>
        <dbReference type="Proteomes" id="UP001161389"/>
    </source>
</evidence>
<feature type="chain" id="PRO_5041288431" description="Porin" evidence="1">
    <location>
        <begin position="24"/>
        <end position="378"/>
    </location>
</feature>
<dbReference type="InterPro" id="IPR023614">
    <property type="entry name" value="Porin_dom_sf"/>
</dbReference>
<gene>
    <name evidence="2" type="ORF">GCM10007876_29020</name>
</gene>
<keyword evidence="3" id="KW-1185">Reference proteome</keyword>
<organism evidence="2 3">
    <name type="scientific">Litoribrevibacter albus</name>
    <dbReference type="NCBI Taxonomy" id="1473156"/>
    <lineage>
        <taxon>Bacteria</taxon>
        <taxon>Pseudomonadati</taxon>
        <taxon>Pseudomonadota</taxon>
        <taxon>Gammaproteobacteria</taxon>
        <taxon>Oceanospirillales</taxon>
        <taxon>Oceanospirillaceae</taxon>
        <taxon>Litoribrevibacter</taxon>
    </lineage>
</organism>
<proteinExistence type="predicted"/>
<feature type="signal peptide" evidence="1">
    <location>
        <begin position="1"/>
        <end position="23"/>
    </location>
</feature>
<dbReference type="Gene3D" id="2.40.160.10">
    <property type="entry name" value="Porin"/>
    <property type="match status" value="1"/>
</dbReference>